<feature type="transmembrane region" description="Helical" evidence="6">
    <location>
        <begin position="68"/>
        <end position="86"/>
    </location>
</feature>
<evidence type="ECO:0000256" key="3">
    <source>
        <dbReference type="ARBA" id="ARBA00022692"/>
    </source>
</evidence>
<protein>
    <recommendedName>
        <fullName evidence="6">GDT1 family protein</fullName>
    </recommendedName>
</protein>
<dbReference type="GO" id="GO:0016020">
    <property type="term" value="C:membrane"/>
    <property type="evidence" value="ECO:0007669"/>
    <property type="project" value="UniProtKB-SubCell"/>
</dbReference>
<comment type="caution">
    <text evidence="7">The sequence shown here is derived from an EMBL/GenBank/DDBJ whole genome shotgun (WGS) entry which is preliminary data.</text>
</comment>
<comment type="subcellular location">
    <subcellularLocation>
        <location evidence="1 6">Membrane</location>
        <topology evidence="1 6">Multi-pass membrane protein</topology>
    </subcellularLocation>
</comment>
<evidence type="ECO:0000256" key="6">
    <source>
        <dbReference type="RuleBase" id="RU365102"/>
    </source>
</evidence>
<evidence type="ECO:0000256" key="2">
    <source>
        <dbReference type="ARBA" id="ARBA00009190"/>
    </source>
</evidence>
<evidence type="ECO:0000313" key="8">
    <source>
        <dbReference type="Proteomes" id="UP000640333"/>
    </source>
</evidence>
<accession>A0A8J7JXP0</accession>
<sequence>MELLAPVLKSFMLVFIAEFGDKSQIVCMTLAARYRPLPVMLGAIVAFSLLNLLGVTIGAVAARWLPEWLVLAAVCLLFLLFGIQSLRENSEDDVDGNAKRVGKHLLFSVVLLIFLAEFGDKTQIAVAGLAGVESALGVWIGSTLALSVTTLMGVLVGRAMLRRVPIHWVHRGGGVLFLLFALLAAVELLSVLAVIPGR</sequence>
<dbReference type="PANTHER" id="PTHR12608:SF1">
    <property type="entry name" value="TRANSMEMBRANE PROTEIN 165"/>
    <property type="match status" value="1"/>
</dbReference>
<keyword evidence="4 6" id="KW-1133">Transmembrane helix</keyword>
<keyword evidence="8" id="KW-1185">Reference proteome</keyword>
<dbReference type="GO" id="GO:0046873">
    <property type="term" value="F:metal ion transmembrane transporter activity"/>
    <property type="evidence" value="ECO:0007669"/>
    <property type="project" value="InterPro"/>
</dbReference>
<comment type="similarity">
    <text evidence="2 6">Belongs to the GDT1 family.</text>
</comment>
<dbReference type="AlphaFoldDB" id="A0A8J7JXP0"/>
<feature type="transmembrane region" description="Helical" evidence="6">
    <location>
        <begin position="106"/>
        <end position="130"/>
    </location>
</feature>
<keyword evidence="3 6" id="KW-0812">Transmembrane</keyword>
<evidence type="ECO:0000256" key="1">
    <source>
        <dbReference type="ARBA" id="ARBA00004141"/>
    </source>
</evidence>
<dbReference type="Proteomes" id="UP000640333">
    <property type="component" value="Unassembled WGS sequence"/>
</dbReference>
<dbReference type="InterPro" id="IPR001727">
    <property type="entry name" value="GDT1-like"/>
</dbReference>
<gene>
    <name evidence="7" type="ORF">IOQ59_04625</name>
</gene>
<evidence type="ECO:0000256" key="4">
    <source>
        <dbReference type="ARBA" id="ARBA00022989"/>
    </source>
</evidence>
<feature type="transmembrane region" description="Helical" evidence="6">
    <location>
        <begin position="39"/>
        <end position="62"/>
    </location>
</feature>
<proteinExistence type="inferred from homology"/>
<dbReference type="RefSeq" id="WP_193952090.1">
    <property type="nucleotide sequence ID" value="NZ_JADEYS010000003.1"/>
</dbReference>
<feature type="transmembrane region" description="Helical" evidence="6">
    <location>
        <begin position="173"/>
        <end position="195"/>
    </location>
</feature>
<organism evidence="7 8">
    <name type="scientific">Pontibacterium sinense</name>
    <dbReference type="NCBI Taxonomy" id="2781979"/>
    <lineage>
        <taxon>Bacteria</taxon>
        <taxon>Pseudomonadati</taxon>
        <taxon>Pseudomonadota</taxon>
        <taxon>Gammaproteobacteria</taxon>
        <taxon>Oceanospirillales</taxon>
        <taxon>Oceanospirillaceae</taxon>
        <taxon>Pontibacterium</taxon>
    </lineage>
</organism>
<name>A0A8J7JXP0_9GAMM</name>
<reference evidence="7" key="1">
    <citation type="submission" date="2020-10" db="EMBL/GenBank/DDBJ databases">
        <title>Bacterium isolated from coastal waters sediment.</title>
        <authorList>
            <person name="Chen R.-J."/>
            <person name="Lu D.-C."/>
            <person name="Zhu K.-L."/>
            <person name="Du Z.-J."/>
        </authorList>
    </citation>
    <scope>NUCLEOTIDE SEQUENCE</scope>
    <source>
        <strain evidence="7">N1Y112</strain>
    </source>
</reference>
<evidence type="ECO:0000256" key="5">
    <source>
        <dbReference type="ARBA" id="ARBA00023136"/>
    </source>
</evidence>
<evidence type="ECO:0000313" key="7">
    <source>
        <dbReference type="EMBL" id="MBE9396543.1"/>
    </source>
</evidence>
<keyword evidence="5 6" id="KW-0472">Membrane</keyword>
<dbReference type="PANTHER" id="PTHR12608">
    <property type="entry name" value="TRANSMEMBRANE PROTEIN HTP-1 RELATED"/>
    <property type="match status" value="1"/>
</dbReference>
<dbReference type="Pfam" id="PF01169">
    <property type="entry name" value="GDT1"/>
    <property type="match status" value="2"/>
</dbReference>
<dbReference type="EMBL" id="JADEYS010000003">
    <property type="protein sequence ID" value="MBE9396543.1"/>
    <property type="molecule type" value="Genomic_DNA"/>
</dbReference>
<feature type="transmembrane region" description="Helical" evidence="6">
    <location>
        <begin position="136"/>
        <end position="161"/>
    </location>
</feature>